<evidence type="ECO:0000256" key="1">
    <source>
        <dbReference type="ARBA" id="ARBA00009941"/>
    </source>
</evidence>
<dbReference type="GO" id="GO:0008233">
    <property type="term" value="F:peptidase activity"/>
    <property type="evidence" value="ECO:0007669"/>
    <property type="project" value="InterPro"/>
</dbReference>
<keyword evidence="4" id="KW-1185">Reference proteome</keyword>
<protein>
    <submittedName>
        <fullName evidence="3">Vacuolar-processing enzyme gamma-isozyme</fullName>
    </submittedName>
</protein>
<sequence length="514" mass="55830">MGSTAPSFSVPGSPTPISVWVLCNQPKVFYFEACVSGSIFEGLLPEGLNIYATTASNAEESSWGTYCPGDYPSPPPEYDTCLGDLYSVAWMEDSDVHILRTENLHQQYEVDSLAGENPATVGHRFSAPIVAVGHRSWWPKNIKTPQMRDPNALRPISVSVSPKKPQNYLDLDLYLQYFCFPRTRRGFDSSVRWMTFIATTVSSSDRVIEGAPCCLRESSGETGVVTDERRRGGGSRGGGRVALGFHAGCIWTVGSKPDPTANRCGGYMALESQMLAKPGEAVVTEHKTSTVGLVDGVSSLSQCSGYHSAWLGAPGQVSMVDIVKMGRPKNKASVIPNPPHQSVNNWHLAVPPSAAAHPNLHSPHDHASKVSYVTNEPKITTNQHSSPSDECPPIDIPFAVSVNSILEARAEPRLYADASKFPVDRNNQDIKAELEEARAGDGGPIETVNSNHVQSSISSRNIQEDDFGGSSLYDNNLHTGSYQPQRHAFENYEDCHRGTDSPDTGNRYPATVLP</sequence>
<evidence type="ECO:0000313" key="3">
    <source>
        <dbReference type="EMBL" id="KAE8700568.1"/>
    </source>
</evidence>
<dbReference type="PANTHER" id="PTHR46445:SF3">
    <property type="entry name" value="RNA POLYMERASE II DEGRADATION FACTOR-LIKE PROTEIN (DUF1296)-RELATED"/>
    <property type="match status" value="1"/>
</dbReference>
<proteinExistence type="inferred from homology"/>
<dbReference type="EMBL" id="VEPZ02001028">
    <property type="protein sequence ID" value="KAE8700568.1"/>
    <property type="molecule type" value="Genomic_DNA"/>
</dbReference>
<gene>
    <name evidence="3" type="ORF">F3Y22_tig00110556pilonHSYRG00317</name>
</gene>
<evidence type="ECO:0000313" key="4">
    <source>
        <dbReference type="Proteomes" id="UP000436088"/>
    </source>
</evidence>
<comment type="caution">
    <text evidence="3">The sequence shown here is derived from an EMBL/GenBank/DDBJ whole genome shotgun (WGS) entry which is preliminary data.</text>
</comment>
<organism evidence="3 4">
    <name type="scientific">Hibiscus syriacus</name>
    <name type="common">Rose of Sharon</name>
    <dbReference type="NCBI Taxonomy" id="106335"/>
    <lineage>
        <taxon>Eukaryota</taxon>
        <taxon>Viridiplantae</taxon>
        <taxon>Streptophyta</taxon>
        <taxon>Embryophyta</taxon>
        <taxon>Tracheophyta</taxon>
        <taxon>Spermatophyta</taxon>
        <taxon>Magnoliopsida</taxon>
        <taxon>eudicotyledons</taxon>
        <taxon>Gunneridae</taxon>
        <taxon>Pentapetalae</taxon>
        <taxon>rosids</taxon>
        <taxon>malvids</taxon>
        <taxon>Malvales</taxon>
        <taxon>Malvaceae</taxon>
        <taxon>Malvoideae</taxon>
        <taxon>Hibiscus</taxon>
    </lineage>
</organism>
<dbReference type="Gene3D" id="3.40.50.1460">
    <property type="match status" value="1"/>
</dbReference>
<dbReference type="PANTHER" id="PTHR46445">
    <property type="entry name" value="RNA POLYMERASE II DEGRADATION FACTOR-LIKE PROTEIN (DUF1296)"/>
    <property type="match status" value="1"/>
</dbReference>
<name>A0A6A3A8W1_HIBSY</name>
<comment type="similarity">
    <text evidence="1">Belongs to the peptidase C13 family.</text>
</comment>
<dbReference type="GO" id="GO:0006508">
    <property type="term" value="P:proteolysis"/>
    <property type="evidence" value="ECO:0007669"/>
    <property type="project" value="InterPro"/>
</dbReference>
<feature type="region of interest" description="Disordered" evidence="2">
    <location>
        <begin position="437"/>
        <end position="457"/>
    </location>
</feature>
<accession>A0A6A3A8W1</accession>
<evidence type="ECO:0000256" key="2">
    <source>
        <dbReference type="SAM" id="MobiDB-lite"/>
    </source>
</evidence>
<feature type="compositionally biased region" description="Polar residues" evidence="2">
    <location>
        <begin position="447"/>
        <end position="457"/>
    </location>
</feature>
<dbReference type="InterPro" id="IPR001096">
    <property type="entry name" value="Peptidase_C13"/>
</dbReference>
<dbReference type="AlphaFoldDB" id="A0A6A3A8W1"/>
<feature type="region of interest" description="Disordered" evidence="2">
    <location>
        <begin position="493"/>
        <end position="514"/>
    </location>
</feature>
<dbReference type="Pfam" id="PF01650">
    <property type="entry name" value="Peptidase_C13"/>
    <property type="match status" value="1"/>
</dbReference>
<dbReference type="Proteomes" id="UP000436088">
    <property type="component" value="Unassembled WGS sequence"/>
</dbReference>
<reference evidence="3" key="1">
    <citation type="submission" date="2019-09" db="EMBL/GenBank/DDBJ databases">
        <title>Draft genome information of white flower Hibiscus syriacus.</title>
        <authorList>
            <person name="Kim Y.-M."/>
        </authorList>
    </citation>
    <scope>NUCLEOTIDE SEQUENCE [LARGE SCALE GENOMIC DNA]</scope>
    <source>
        <strain evidence="3">YM2019G1</strain>
    </source>
</reference>